<dbReference type="OMA" id="WDMENCA"/>
<dbReference type="Pfam" id="PF01936">
    <property type="entry name" value="NYN"/>
    <property type="match status" value="1"/>
</dbReference>
<reference evidence="2" key="1">
    <citation type="submission" date="2021-08" db="EMBL/GenBank/DDBJ databases">
        <title>WGS assembly of Ceratopteris richardii.</title>
        <authorList>
            <person name="Marchant D.B."/>
            <person name="Chen G."/>
            <person name="Jenkins J."/>
            <person name="Shu S."/>
            <person name="Leebens-Mack J."/>
            <person name="Grimwood J."/>
            <person name="Schmutz J."/>
            <person name="Soltis P."/>
            <person name="Soltis D."/>
            <person name="Chen Z.-H."/>
        </authorList>
    </citation>
    <scope>NUCLEOTIDE SEQUENCE</scope>
    <source>
        <strain evidence="2">Whitten #5841</strain>
        <tissue evidence="2">Leaf</tissue>
    </source>
</reference>
<sequence length="397" mass="44153">MLRACTCRLGWRIRASSTNFFSSLPGGYSPERGHAEYGGDWRDVGVFWDMENCAIPSGLDPFLVLPNIERALRTSRFFGPIHVAGYADIKTMSRAHTLESLTESGISVHHVPNSSKDSSDRALLTDVMFWTMKHLPPAHIFLITGDNDFSVLVHKLRLLGYTILISAPCTQSISAPILHAASKIWVWPDILMGDPAGLMAETHIPGTPLPDLHGIRKKDGESKQTLTSFEDVQHDVERAASAEVLRKVKTPDMGCVPAKVVDTVVNIVKEHPGITLGELEKNLRLAKINPRSYGYPHFFYFLSRMGELEMQQIAGTNTKDRVIFNVSSCITNKGPAVLSYREGSALRSQHDGLLDSSEYMDKHNVRAKDDKVQKKRIVSNTLGFWGSQLLKFLKGRG</sequence>
<dbReference type="InterPro" id="IPR021139">
    <property type="entry name" value="NYN"/>
</dbReference>
<dbReference type="GO" id="GO:0005777">
    <property type="term" value="C:peroxisome"/>
    <property type="evidence" value="ECO:0007669"/>
    <property type="project" value="InterPro"/>
</dbReference>
<dbReference type="EMBL" id="CM035407">
    <property type="protein sequence ID" value="KAH7444552.1"/>
    <property type="molecule type" value="Genomic_DNA"/>
</dbReference>
<dbReference type="PANTHER" id="PTHR14379:SF3">
    <property type="entry name" value="MEIOSIS REGULATOR AND MRNA STABILITY FACTOR 1"/>
    <property type="match status" value="1"/>
</dbReference>
<proteinExistence type="predicted"/>
<organism evidence="2 3">
    <name type="scientific">Ceratopteris richardii</name>
    <name type="common">Triangle waterfern</name>
    <dbReference type="NCBI Taxonomy" id="49495"/>
    <lineage>
        <taxon>Eukaryota</taxon>
        <taxon>Viridiplantae</taxon>
        <taxon>Streptophyta</taxon>
        <taxon>Embryophyta</taxon>
        <taxon>Tracheophyta</taxon>
        <taxon>Polypodiopsida</taxon>
        <taxon>Polypodiidae</taxon>
        <taxon>Polypodiales</taxon>
        <taxon>Pteridineae</taxon>
        <taxon>Pteridaceae</taxon>
        <taxon>Parkerioideae</taxon>
        <taxon>Ceratopteris</taxon>
    </lineage>
</organism>
<name>A0A8T2VAZ1_CERRI</name>
<evidence type="ECO:0000259" key="1">
    <source>
        <dbReference type="Pfam" id="PF01936"/>
    </source>
</evidence>
<protein>
    <recommendedName>
        <fullName evidence="1">NYN domain-containing protein</fullName>
    </recommendedName>
</protein>
<dbReference type="InterPro" id="IPR024768">
    <property type="entry name" value="Marf1"/>
</dbReference>
<evidence type="ECO:0000313" key="3">
    <source>
        <dbReference type="Proteomes" id="UP000825935"/>
    </source>
</evidence>
<dbReference type="OrthoDB" id="549353at2759"/>
<keyword evidence="3" id="KW-1185">Reference proteome</keyword>
<dbReference type="Gene3D" id="3.40.50.1010">
    <property type="entry name" value="5'-nuclease"/>
    <property type="match status" value="1"/>
</dbReference>
<dbReference type="GO" id="GO:0010468">
    <property type="term" value="P:regulation of gene expression"/>
    <property type="evidence" value="ECO:0007669"/>
    <property type="project" value="InterPro"/>
</dbReference>
<evidence type="ECO:0000313" key="2">
    <source>
        <dbReference type="EMBL" id="KAH7444552.1"/>
    </source>
</evidence>
<dbReference type="AlphaFoldDB" id="A0A8T2VAZ1"/>
<dbReference type="CDD" id="cd10910">
    <property type="entry name" value="PIN_limkain_b1_N_like"/>
    <property type="match status" value="1"/>
</dbReference>
<dbReference type="GO" id="GO:0004540">
    <property type="term" value="F:RNA nuclease activity"/>
    <property type="evidence" value="ECO:0007669"/>
    <property type="project" value="InterPro"/>
</dbReference>
<feature type="domain" description="NYN" evidence="1">
    <location>
        <begin position="44"/>
        <end position="182"/>
    </location>
</feature>
<accession>A0A8T2VAZ1</accession>
<gene>
    <name evidence="2" type="ORF">KP509_02G082600</name>
</gene>
<comment type="caution">
    <text evidence="2">The sequence shown here is derived from an EMBL/GenBank/DDBJ whole genome shotgun (WGS) entry which is preliminary data.</text>
</comment>
<dbReference type="Proteomes" id="UP000825935">
    <property type="component" value="Chromosome 2"/>
</dbReference>
<dbReference type="PANTHER" id="PTHR14379">
    <property type="entry name" value="LIMKAIN B LKAP"/>
    <property type="match status" value="1"/>
</dbReference>